<sequence length="51" mass="5767">MNSIIFPTFSSLIIILNIINDMKVLRGVWAWKQSAGSFGTWAVRMTSSFET</sequence>
<proteinExistence type="predicted"/>
<reference evidence="1 2" key="1">
    <citation type="journal article" date="2010" name="Nature">
        <title>Comparative genomics reveals mobile pathogenicity chromosomes in Fusarium.</title>
        <authorList>
            <person name="Ma L.J."/>
            <person name="van der Does H.C."/>
            <person name="Borkovich K.A."/>
            <person name="Coleman J.J."/>
            <person name="Daboussi M.J."/>
            <person name="Di Pietro A."/>
            <person name="Dufresne M."/>
            <person name="Freitag M."/>
            <person name="Grabherr M."/>
            <person name="Henrissat B."/>
            <person name="Houterman P.M."/>
            <person name="Kang S."/>
            <person name="Shim W.B."/>
            <person name="Woloshuk C."/>
            <person name="Xie X."/>
            <person name="Xu J.R."/>
            <person name="Antoniw J."/>
            <person name="Baker S.E."/>
            <person name="Bluhm B.H."/>
            <person name="Breakspear A."/>
            <person name="Brown D.W."/>
            <person name="Butchko R.A."/>
            <person name="Chapman S."/>
            <person name="Coulson R."/>
            <person name="Coutinho P.M."/>
            <person name="Danchin E.G."/>
            <person name="Diener A."/>
            <person name="Gale L.R."/>
            <person name="Gardiner D.M."/>
            <person name="Goff S."/>
            <person name="Hammond-Kosack K.E."/>
            <person name="Hilburn K."/>
            <person name="Hua-Van A."/>
            <person name="Jonkers W."/>
            <person name="Kazan K."/>
            <person name="Kodira C.D."/>
            <person name="Koehrsen M."/>
            <person name="Kumar L."/>
            <person name="Lee Y.H."/>
            <person name="Li L."/>
            <person name="Manners J.M."/>
            <person name="Miranda-Saavedra D."/>
            <person name="Mukherjee M."/>
            <person name="Park G."/>
            <person name="Park J."/>
            <person name="Park S.Y."/>
            <person name="Proctor R.H."/>
            <person name="Regev A."/>
            <person name="Ruiz-Roldan M.C."/>
            <person name="Sain D."/>
            <person name="Sakthikumar S."/>
            <person name="Sykes S."/>
            <person name="Schwartz D.C."/>
            <person name="Turgeon B.G."/>
            <person name="Wapinski I."/>
            <person name="Yoder O."/>
            <person name="Young S."/>
            <person name="Zeng Q."/>
            <person name="Zhou S."/>
            <person name="Galagan J."/>
            <person name="Cuomo C.A."/>
            <person name="Kistler H.C."/>
            <person name="Rep M."/>
        </authorList>
    </citation>
    <scope>NUCLEOTIDE SEQUENCE [LARGE SCALE GENOMIC DNA]</scope>
    <source>
        <strain evidence="2">4287 / CBS 123668 / FGSC 9935 / NRRL 34936</strain>
    </source>
</reference>
<gene>
    <name evidence="1" type="ORF">FOXG_21478</name>
</gene>
<dbReference type="GeneID" id="28962184"/>
<organism evidence="1 2">
    <name type="scientific">Fusarium oxysporum f. sp. lycopersici (strain 4287 / CBS 123668 / FGSC 9935 / NRRL 34936)</name>
    <name type="common">Fusarium vascular wilt of tomato</name>
    <dbReference type="NCBI Taxonomy" id="426428"/>
    <lineage>
        <taxon>Eukaryota</taxon>
        <taxon>Fungi</taxon>
        <taxon>Dikarya</taxon>
        <taxon>Ascomycota</taxon>
        <taxon>Pezizomycotina</taxon>
        <taxon>Sordariomycetes</taxon>
        <taxon>Hypocreomycetidae</taxon>
        <taxon>Hypocreales</taxon>
        <taxon>Nectriaceae</taxon>
        <taxon>Fusarium</taxon>
        <taxon>Fusarium oxysporum species complex</taxon>
    </lineage>
</organism>
<evidence type="ECO:0000313" key="2">
    <source>
        <dbReference type="Proteomes" id="UP000009097"/>
    </source>
</evidence>
<dbReference type="KEGG" id="fox:FOXG_21478"/>
<evidence type="ECO:0000313" key="1">
    <source>
        <dbReference type="EMBL" id="KNB15780.1"/>
    </source>
</evidence>
<dbReference type="Proteomes" id="UP000009097">
    <property type="component" value="Chromosome 14"/>
</dbReference>
<dbReference type="EMBL" id="DS231717">
    <property type="protein sequence ID" value="KNB15780.1"/>
    <property type="molecule type" value="Genomic_DNA"/>
</dbReference>
<accession>A0A0J9VZ58</accession>
<dbReference type="AlphaFoldDB" id="A0A0J9VZ58"/>
<dbReference type="VEuPathDB" id="FungiDB:FOXG_21478"/>
<dbReference type="RefSeq" id="XP_018253825.1">
    <property type="nucleotide sequence ID" value="XM_018401818.1"/>
</dbReference>
<name>A0A0J9VZ58_FUSO4</name>
<protein>
    <submittedName>
        <fullName evidence="1">Uncharacterized protein</fullName>
    </submittedName>
</protein>